<accession>A0A2T0JIJ9</accession>
<proteinExistence type="predicted"/>
<dbReference type="RefSeq" id="WP_106330971.1">
    <property type="nucleotide sequence ID" value="NZ_BOMO01000163.1"/>
</dbReference>
<feature type="domain" description="HTH cro/C1-type" evidence="1">
    <location>
        <begin position="20"/>
        <end position="74"/>
    </location>
</feature>
<comment type="caution">
    <text evidence="2">The sequence shown here is derived from an EMBL/GenBank/DDBJ whole genome shotgun (WGS) entry which is preliminary data.</text>
</comment>
<evidence type="ECO:0000313" key="3">
    <source>
        <dbReference type="Proteomes" id="UP000239415"/>
    </source>
</evidence>
<dbReference type="InterPro" id="IPR001387">
    <property type="entry name" value="Cro/C1-type_HTH"/>
</dbReference>
<keyword evidence="2" id="KW-0238">DNA-binding</keyword>
<dbReference type="OrthoDB" id="3402715at2"/>
<dbReference type="InterPro" id="IPR010982">
    <property type="entry name" value="Lambda_DNA-bd_dom_sf"/>
</dbReference>
<dbReference type="CDD" id="cd00093">
    <property type="entry name" value="HTH_XRE"/>
    <property type="match status" value="1"/>
</dbReference>
<name>A0A2T0JIJ9_9ACTN</name>
<dbReference type="AlphaFoldDB" id="A0A2T0JIJ9"/>
<dbReference type="Proteomes" id="UP000239415">
    <property type="component" value="Unassembled WGS sequence"/>
</dbReference>
<protein>
    <submittedName>
        <fullName evidence="2">DNA-binding Xre family transcriptional regulator</fullName>
    </submittedName>
</protein>
<dbReference type="Pfam" id="PF13443">
    <property type="entry name" value="HTH_26"/>
    <property type="match status" value="1"/>
</dbReference>
<sequence length="94" mass="10196">MSIMPEVSAKTLTQLVAVEIRVAMARENIKQSELARRIGRTEQWLSVRRTGKQPIDLNDLALIAKGLGVAIQDLLPTEEAMARAVQAAGSLNAT</sequence>
<dbReference type="GO" id="GO:0003677">
    <property type="term" value="F:DNA binding"/>
    <property type="evidence" value="ECO:0007669"/>
    <property type="project" value="UniProtKB-KW"/>
</dbReference>
<reference evidence="2 3" key="1">
    <citation type="submission" date="2018-03" db="EMBL/GenBank/DDBJ databases">
        <title>Genomic Encyclopedia of Archaeal and Bacterial Type Strains, Phase II (KMG-II): from individual species to whole genera.</title>
        <authorList>
            <person name="Goeker M."/>
        </authorList>
    </citation>
    <scope>NUCLEOTIDE SEQUENCE [LARGE SCALE GENOMIC DNA]</scope>
    <source>
        <strain evidence="2 3">DSM 43146</strain>
    </source>
</reference>
<gene>
    <name evidence="2" type="ORF">CLV67_14285</name>
</gene>
<keyword evidence="3" id="KW-1185">Reference proteome</keyword>
<dbReference type="PROSITE" id="PS50943">
    <property type="entry name" value="HTH_CROC1"/>
    <property type="match status" value="1"/>
</dbReference>
<organism evidence="2 3">
    <name type="scientific">Actinoplanes italicus</name>
    <dbReference type="NCBI Taxonomy" id="113567"/>
    <lineage>
        <taxon>Bacteria</taxon>
        <taxon>Bacillati</taxon>
        <taxon>Actinomycetota</taxon>
        <taxon>Actinomycetes</taxon>
        <taxon>Micromonosporales</taxon>
        <taxon>Micromonosporaceae</taxon>
        <taxon>Actinoplanes</taxon>
    </lineage>
</organism>
<dbReference type="SUPFAM" id="SSF47413">
    <property type="entry name" value="lambda repressor-like DNA-binding domains"/>
    <property type="match status" value="1"/>
</dbReference>
<dbReference type="Gene3D" id="1.10.260.40">
    <property type="entry name" value="lambda repressor-like DNA-binding domains"/>
    <property type="match status" value="1"/>
</dbReference>
<dbReference type="EMBL" id="PVMZ01000042">
    <property type="protein sequence ID" value="PRX07410.1"/>
    <property type="molecule type" value="Genomic_DNA"/>
</dbReference>
<evidence type="ECO:0000259" key="1">
    <source>
        <dbReference type="PROSITE" id="PS50943"/>
    </source>
</evidence>
<evidence type="ECO:0000313" key="2">
    <source>
        <dbReference type="EMBL" id="PRX07410.1"/>
    </source>
</evidence>
<dbReference type="SMART" id="SM00530">
    <property type="entry name" value="HTH_XRE"/>
    <property type="match status" value="1"/>
</dbReference>